<accession>A0A8J4GJT0</accession>
<dbReference type="PANTHER" id="PTHR34943">
    <property type="match status" value="1"/>
</dbReference>
<dbReference type="InterPro" id="IPR021325">
    <property type="entry name" value="CCB2/CCB4"/>
</dbReference>
<dbReference type="Proteomes" id="UP000747110">
    <property type="component" value="Unassembled WGS sequence"/>
</dbReference>
<keyword evidence="5" id="KW-1185">Reference proteome</keyword>
<dbReference type="OrthoDB" id="439612at2759"/>
<name>A0A8J4GJT0_9CHLO</name>
<protein>
    <recommendedName>
        <fullName evidence="6">CCB4</fullName>
    </recommendedName>
</protein>
<dbReference type="PANTHER" id="PTHR34943:SF2">
    <property type="entry name" value="PROTEIN COFACTOR ASSEMBLY OF COMPLEX C SUBUNIT B CCB4, CHLOROPLASTIC"/>
    <property type="match status" value="1"/>
</dbReference>
<sequence length="303" mass="32191">MPTILASRQVGNLKGAPKKIRTFVSFNQQRITRCAVKNKANENVAPDQSFGLVARNAELFRALPLYAGGMGVASLLLNRALSGIAPVVDASSSQSRADVLVIVLSAVLLLTGLQWLSLKPRELAAVDLDGTTVNYVDPGLKPNATLLREFEWARNAMFKATRCKSLVLIYKGRTLFHYGYILRGRKPGEAMPGDICNQAMKDGRGNYLANLVLYPGRPEFTSFLPENTQGVVVQPVGDQGVLVAGTDTVRGFSRLDQAWLASLADKLEVSLGDVAMPQTGMGFGGKGSGGGAKAAGGGAGARR</sequence>
<evidence type="ECO:0000313" key="3">
    <source>
        <dbReference type="EMBL" id="GIM08200.1"/>
    </source>
</evidence>
<evidence type="ECO:0000313" key="2">
    <source>
        <dbReference type="EMBL" id="GIL79581.1"/>
    </source>
</evidence>
<dbReference type="Proteomes" id="UP000722791">
    <property type="component" value="Unassembled WGS sequence"/>
</dbReference>
<dbReference type="GO" id="GO:0010190">
    <property type="term" value="P:cytochrome b6f complex assembly"/>
    <property type="evidence" value="ECO:0007669"/>
    <property type="project" value="TreeGrafter"/>
</dbReference>
<dbReference type="EMBL" id="BNCQ01000027">
    <property type="protein sequence ID" value="GIM08200.1"/>
    <property type="molecule type" value="Genomic_DNA"/>
</dbReference>
<proteinExistence type="predicted"/>
<dbReference type="Pfam" id="PF11152">
    <property type="entry name" value="CCB2_CCB4"/>
    <property type="match status" value="1"/>
</dbReference>
<dbReference type="AlphaFoldDB" id="A0A8J4GJT0"/>
<comment type="caution">
    <text evidence="3">The sequence shown here is derived from an EMBL/GenBank/DDBJ whole genome shotgun (WGS) entry which is preliminary data.</text>
</comment>
<evidence type="ECO:0000256" key="1">
    <source>
        <dbReference type="SAM" id="MobiDB-lite"/>
    </source>
</evidence>
<evidence type="ECO:0000313" key="4">
    <source>
        <dbReference type="Proteomes" id="UP000722791"/>
    </source>
</evidence>
<gene>
    <name evidence="2" type="ORF">Vretifemale_8903</name>
    <name evidence="3" type="ORF">Vretimale_12292</name>
</gene>
<dbReference type="EMBL" id="BNCP01000016">
    <property type="protein sequence ID" value="GIL79581.1"/>
    <property type="molecule type" value="Genomic_DNA"/>
</dbReference>
<organism evidence="3 4">
    <name type="scientific">Volvox reticuliferus</name>
    <dbReference type="NCBI Taxonomy" id="1737510"/>
    <lineage>
        <taxon>Eukaryota</taxon>
        <taxon>Viridiplantae</taxon>
        <taxon>Chlorophyta</taxon>
        <taxon>core chlorophytes</taxon>
        <taxon>Chlorophyceae</taxon>
        <taxon>CS clade</taxon>
        <taxon>Chlamydomonadales</taxon>
        <taxon>Volvocaceae</taxon>
        <taxon>Volvox</taxon>
    </lineage>
</organism>
<dbReference type="InterPro" id="IPR044705">
    <property type="entry name" value="CCB4"/>
</dbReference>
<reference evidence="3" key="1">
    <citation type="journal article" date="2021" name="Proc. Natl. Acad. Sci. U.S.A.">
        <title>Three genomes in the algal genus Volvox reveal the fate of a haploid sex-determining region after a transition to homothallism.</title>
        <authorList>
            <person name="Yamamoto K."/>
            <person name="Hamaji T."/>
            <person name="Kawai-Toyooka H."/>
            <person name="Matsuzaki R."/>
            <person name="Takahashi F."/>
            <person name="Nishimura Y."/>
            <person name="Kawachi M."/>
            <person name="Noguchi H."/>
            <person name="Minakuchi Y."/>
            <person name="Umen J.G."/>
            <person name="Toyoda A."/>
            <person name="Nozaki H."/>
        </authorList>
    </citation>
    <scope>NUCLEOTIDE SEQUENCE</scope>
    <source>
        <strain evidence="3">NIES-3785</strain>
        <strain evidence="2">NIES-3786</strain>
    </source>
</reference>
<evidence type="ECO:0000313" key="5">
    <source>
        <dbReference type="Proteomes" id="UP000747110"/>
    </source>
</evidence>
<dbReference type="GO" id="GO:0009507">
    <property type="term" value="C:chloroplast"/>
    <property type="evidence" value="ECO:0007669"/>
    <property type="project" value="TreeGrafter"/>
</dbReference>
<feature type="region of interest" description="Disordered" evidence="1">
    <location>
        <begin position="282"/>
        <end position="303"/>
    </location>
</feature>
<evidence type="ECO:0008006" key="6">
    <source>
        <dbReference type="Google" id="ProtNLM"/>
    </source>
</evidence>